<organism evidence="4 5">
    <name type="scientific">Streptococcus himalayensis</name>
    <dbReference type="NCBI Taxonomy" id="1888195"/>
    <lineage>
        <taxon>Bacteria</taxon>
        <taxon>Bacillati</taxon>
        <taxon>Bacillota</taxon>
        <taxon>Bacilli</taxon>
        <taxon>Lactobacillales</taxon>
        <taxon>Streptococcaceae</taxon>
        <taxon>Streptococcus</taxon>
    </lineage>
</organism>
<feature type="region of interest" description="Disordered" evidence="3">
    <location>
        <begin position="205"/>
        <end position="226"/>
    </location>
</feature>
<dbReference type="OrthoDB" id="5786478at2"/>
<keyword evidence="5" id="KW-1185">Reference proteome</keyword>
<reference evidence="4" key="2">
    <citation type="submission" date="2020-09" db="EMBL/GenBank/DDBJ databases">
        <authorList>
            <person name="Sun Q."/>
            <person name="Zhou Y."/>
        </authorList>
    </citation>
    <scope>NUCLEOTIDE SEQUENCE</scope>
    <source>
        <strain evidence="4">CGMCC 1.15533</strain>
    </source>
</reference>
<gene>
    <name evidence="4" type="ORF">GCM10011510_07010</name>
</gene>
<dbReference type="Proteomes" id="UP000660801">
    <property type="component" value="Unassembled WGS sequence"/>
</dbReference>
<dbReference type="InterPro" id="IPR036291">
    <property type="entry name" value="NAD(P)-bd_dom_sf"/>
</dbReference>
<dbReference type="SUPFAM" id="SSF51735">
    <property type="entry name" value="NAD(P)-binding Rossmann-fold domains"/>
    <property type="match status" value="1"/>
</dbReference>
<evidence type="ECO:0000313" key="4">
    <source>
        <dbReference type="EMBL" id="GGE28401.1"/>
    </source>
</evidence>
<keyword evidence="2" id="KW-0560">Oxidoreductase</keyword>
<comment type="caution">
    <text evidence="4">The sequence shown here is derived from an EMBL/GenBank/DDBJ whole genome shotgun (WGS) entry which is preliminary data.</text>
</comment>
<evidence type="ECO:0000256" key="2">
    <source>
        <dbReference type="ARBA" id="ARBA00023002"/>
    </source>
</evidence>
<name>A0A917A5G4_9STRE</name>
<dbReference type="PANTHER" id="PTHR24320">
    <property type="entry name" value="RETINOL DEHYDROGENASE"/>
    <property type="match status" value="1"/>
</dbReference>
<dbReference type="PRINTS" id="PR00081">
    <property type="entry name" value="GDHRDH"/>
</dbReference>
<dbReference type="Pfam" id="PF00106">
    <property type="entry name" value="adh_short"/>
    <property type="match status" value="1"/>
</dbReference>
<feature type="compositionally biased region" description="Basic and acidic residues" evidence="3">
    <location>
        <begin position="206"/>
        <end position="217"/>
    </location>
</feature>
<accession>A0A917A5G4</accession>
<proteinExistence type="inferred from homology"/>
<sequence length="293" mass="32732">MSKTILITGSTDGIGKHLALKLASEGHEVILHGRNPQKLDQALTDIREQVPAARLHAYLADLSQLSDIYRLTADLKRDFTKLDVLVNNAGIFAGQNRQLTKEGVEVTFMLSVLAPYVLTTELLPLLEKADAGRLIHTSSYMHHFAKIEEGDFSLEENYTPSLAYNNAKLYTIWLTRYQAEQLEKAGSKVTVNSYHPGLIATNLVKNSRDEKSQKSSSDKSNQFVPKGLDEGIKTGYYLALSDEVENRSGRYFDEKQEKRVSLHGYTPEKAAKLMDYCQQAVANHAILSVDKSI</sequence>
<comment type="similarity">
    <text evidence="1">Belongs to the short-chain dehydrogenases/reductases (SDR) family.</text>
</comment>
<dbReference type="EMBL" id="BMJN01000008">
    <property type="protein sequence ID" value="GGE28401.1"/>
    <property type="molecule type" value="Genomic_DNA"/>
</dbReference>
<dbReference type="PANTHER" id="PTHR24320:SF148">
    <property type="entry name" value="NAD(P)-BINDING ROSSMANN-FOLD SUPERFAMILY PROTEIN"/>
    <property type="match status" value="1"/>
</dbReference>
<evidence type="ECO:0000256" key="3">
    <source>
        <dbReference type="SAM" id="MobiDB-lite"/>
    </source>
</evidence>
<dbReference type="RefSeq" id="WP_068992517.1">
    <property type="nucleotide sequence ID" value="NZ_BMJN01000008.1"/>
</dbReference>
<reference evidence="4" key="1">
    <citation type="journal article" date="2014" name="Int. J. Syst. Evol. Microbiol.">
        <title>Complete genome sequence of Corynebacterium casei LMG S-19264T (=DSM 44701T), isolated from a smear-ripened cheese.</title>
        <authorList>
            <consortium name="US DOE Joint Genome Institute (JGI-PGF)"/>
            <person name="Walter F."/>
            <person name="Albersmeier A."/>
            <person name="Kalinowski J."/>
            <person name="Ruckert C."/>
        </authorList>
    </citation>
    <scope>NUCLEOTIDE SEQUENCE</scope>
    <source>
        <strain evidence="4">CGMCC 1.15533</strain>
    </source>
</reference>
<evidence type="ECO:0000256" key="1">
    <source>
        <dbReference type="ARBA" id="ARBA00006484"/>
    </source>
</evidence>
<evidence type="ECO:0000313" key="5">
    <source>
        <dbReference type="Proteomes" id="UP000660801"/>
    </source>
</evidence>
<dbReference type="GO" id="GO:0016491">
    <property type="term" value="F:oxidoreductase activity"/>
    <property type="evidence" value="ECO:0007669"/>
    <property type="project" value="UniProtKB-KW"/>
</dbReference>
<dbReference type="InterPro" id="IPR002347">
    <property type="entry name" value="SDR_fam"/>
</dbReference>
<dbReference type="Gene3D" id="3.40.50.720">
    <property type="entry name" value="NAD(P)-binding Rossmann-like Domain"/>
    <property type="match status" value="1"/>
</dbReference>
<dbReference type="AlphaFoldDB" id="A0A917A5G4"/>
<protein>
    <submittedName>
        <fullName evidence="4">Dehydrogenase</fullName>
    </submittedName>
</protein>